<keyword evidence="10" id="KW-1185">Reference proteome</keyword>
<dbReference type="InterPro" id="IPR006084">
    <property type="entry name" value="XPG/Rad2"/>
</dbReference>
<accession>V6LGB1</accession>
<dbReference type="VEuPathDB" id="GiardiaDB:SS50377_25692"/>
<dbReference type="Proteomes" id="UP000018208">
    <property type="component" value="Unassembled WGS sequence"/>
</dbReference>
<reference evidence="9" key="2">
    <citation type="submission" date="2020-12" db="EMBL/GenBank/DDBJ databases">
        <title>New Spironucleus salmonicida genome in near-complete chromosomes.</title>
        <authorList>
            <person name="Xu F."/>
            <person name="Kurt Z."/>
            <person name="Jimenez-Gonzalez A."/>
            <person name="Astvaldsson A."/>
            <person name="Andersson J.O."/>
            <person name="Svard S.G."/>
        </authorList>
    </citation>
    <scope>NUCLEOTIDE SEQUENCE</scope>
    <source>
        <strain evidence="9">ATCC 50377</strain>
    </source>
</reference>
<dbReference type="Gene3D" id="1.10.150.20">
    <property type="entry name" value="5' to 3' exonuclease, C-terminal subdomain"/>
    <property type="match status" value="1"/>
</dbReference>
<dbReference type="InterPro" id="IPR006085">
    <property type="entry name" value="XPG_DNA_repair_N"/>
</dbReference>
<dbReference type="InterPro" id="IPR006086">
    <property type="entry name" value="XPG-I_dom"/>
</dbReference>
<keyword evidence="4" id="KW-0378">Hydrolase</keyword>
<sequence>MGITGLNENMTGQQTSLKSLQNKSIGIDGHCLLHKAAQNFSQQLLIHKSVIEIANQTYKYLLQFVKYSKYTILVFDGGYLPAKRPTNEARKINRDRSLKEAISSSGSHQTKLLQKSISFTFEQVKDVAEFLISKFQNEQFYCFLSPFEADAQLAFLNRTNLADVIITLDSDIYLYGVDQVLFNYNFGLNSGKLVLNCENTLFTEVQQLKNCSILSGCDYLGSLKGVGLKKAQQAILQGQTALAGSEILKKGKNRDFPEGIVNMSQYQQRILEALVVFQYQRVYNPIDNNIQMLSDCTQDQILLDKFGDIIGEQDSLFNVFRNSKIIQDSCQQLRIDLKHNFIHIGNNLQIIEAEKLNVDALKLHIIQSDRLETQYQLSVKIQQVQKPEIVSKYHTNLSNNNQINYDSIQFETQIYTSILDAKFLQ</sequence>
<dbReference type="InterPro" id="IPR036279">
    <property type="entry name" value="5-3_exonuclease_C_sf"/>
</dbReference>
<evidence type="ECO:0000256" key="5">
    <source>
        <dbReference type="ARBA" id="ARBA00022842"/>
    </source>
</evidence>
<keyword evidence="8" id="KW-0269">Exonuclease</keyword>
<evidence type="ECO:0000313" key="8">
    <source>
        <dbReference type="EMBL" id="EST42706.1"/>
    </source>
</evidence>
<dbReference type="PANTHER" id="PTHR11081:SF9">
    <property type="entry name" value="FLAP ENDONUCLEASE 1"/>
    <property type="match status" value="1"/>
</dbReference>
<evidence type="ECO:0000256" key="3">
    <source>
        <dbReference type="ARBA" id="ARBA00022759"/>
    </source>
</evidence>
<dbReference type="AlphaFoldDB" id="V6LGB1"/>
<dbReference type="OrthoDB" id="26491at2759"/>
<reference evidence="8 9" key="1">
    <citation type="journal article" date="2014" name="PLoS Genet.">
        <title>The Genome of Spironucleus salmonicida Highlights a Fish Pathogen Adapted to Fluctuating Environments.</title>
        <authorList>
            <person name="Xu F."/>
            <person name="Jerlstrom-Hultqvist J."/>
            <person name="Einarsson E."/>
            <person name="Astvaldsson A."/>
            <person name="Svard S.G."/>
            <person name="Andersson J.O."/>
        </authorList>
    </citation>
    <scope>NUCLEOTIDE SEQUENCE</scope>
    <source>
        <strain evidence="9">ATCC 50377</strain>
    </source>
</reference>
<dbReference type="SUPFAM" id="SSF47807">
    <property type="entry name" value="5' to 3' exonuclease, C-terminal subdomain"/>
    <property type="match status" value="1"/>
</dbReference>
<proteinExistence type="predicted"/>
<dbReference type="GO" id="GO:0046872">
    <property type="term" value="F:metal ion binding"/>
    <property type="evidence" value="ECO:0007669"/>
    <property type="project" value="UniProtKB-KW"/>
</dbReference>
<evidence type="ECO:0000256" key="4">
    <source>
        <dbReference type="ARBA" id="ARBA00022801"/>
    </source>
</evidence>
<feature type="domain" description="XPG N-terminal" evidence="7">
    <location>
        <begin position="1"/>
        <end position="97"/>
    </location>
</feature>
<dbReference type="PRINTS" id="PR00853">
    <property type="entry name" value="XPGRADSUPER"/>
</dbReference>
<evidence type="ECO:0000313" key="10">
    <source>
        <dbReference type="Proteomes" id="UP000018208"/>
    </source>
</evidence>
<dbReference type="Gene3D" id="3.40.50.1010">
    <property type="entry name" value="5'-nuclease"/>
    <property type="match status" value="1"/>
</dbReference>
<keyword evidence="5" id="KW-0460">Magnesium</keyword>
<dbReference type="PANTHER" id="PTHR11081">
    <property type="entry name" value="FLAP ENDONUCLEASE FAMILY MEMBER"/>
    <property type="match status" value="1"/>
</dbReference>
<evidence type="ECO:0000259" key="6">
    <source>
        <dbReference type="SMART" id="SM00484"/>
    </source>
</evidence>
<protein>
    <submittedName>
        <fullName evidence="8">Exonuclease family protein</fullName>
    </submittedName>
</protein>
<dbReference type="SUPFAM" id="SSF88723">
    <property type="entry name" value="PIN domain-like"/>
    <property type="match status" value="1"/>
</dbReference>
<dbReference type="EMBL" id="KI546157">
    <property type="protein sequence ID" value="EST42706.1"/>
    <property type="molecule type" value="Genomic_DNA"/>
</dbReference>
<name>V6LGB1_9EUKA</name>
<feature type="domain" description="XPG-I" evidence="6">
    <location>
        <begin position="142"/>
        <end position="219"/>
    </location>
</feature>
<evidence type="ECO:0000256" key="1">
    <source>
        <dbReference type="ARBA" id="ARBA00022722"/>
    </source>
</evidence>
<organism evidence="8">
    <name type="scientific">Spironucleus salmonicida</name>
    <dbReference type="NCBI Taxonomy" id="348837"/>
    <lineage>
        <taxon>Eukaryota</taxon>
        <taxon>Metamonada</taxon>
        <taxon>Diplomonadida</taxon>
        <taxon>Hexamitidae</taxon>
        <taxon>Hexamitinae</taxon>
        <taxon>Spironucleus</taxon>
    </lineage>
</organism>
<keyword evidence="2" id="KW-0479">Metal-binding</keyword>
<dbReference type="GO" id="GO:0004527">
    <property type="term" value="F:exonuclease activity"/>
    <property type="evidence" value="ECO:0007669"/>
    <property type="project" value="UniProtKB-KW"/>
</dbReference>
<evidence type="ECO:0000256" key="2">
    <source>
        <dbReference type="ARBA" id="ARBA00022723"/>
    </source>
</evidence>
<dbReference type="SMART" id="SM00485">
    <property type="entry name" value="XPGN"/>
    <property type="match status" value="1"/>
</dbReference>
<dbReference type="Pfam" id="PF00752">
    <property type="entry name" value="XPG_N"/>
    <property type="match status" value="1"/>
</dbReference>
<gene>
    <name evidence="8" type="ORF">SS50377_17729</name>
    <name evidence="9" type="ORF">SS50377_25692</name>
</gene>
<dbReference type="SMART" id="SM00484">
    <property type="entry name" value="XPGI"/>
    <property type="match status" value="1"/>
</dbReference>
<dbReference type="EMBL" id="AUWU02000006">
    <property type="protein sequence ID" value="KAH0571506.1"/>
    <property type="molecule type" value="Genomic_DNA"/>
</dbReference>
<keyword evidence="1" id="KW-0540">Nuclease</keyword>
<evidence type="ECO:0000313" key="9">
    <source>
        <dbReference type="EMBL" id="KAH0571506.1"/>
    </source>
</evidence>
<dbReference type="GO" id="GO:0017108">
    <property type="term" value="F:5'-flap endonuclease activity"/>
    <property type="evidence" value="ECO:0007669"/>
    <property type="project" value="TreeGrafter"/>
</dbReference>
<evidence type="ECO:0000259" key="7">
    <source>
        <dbReference type="SMART" id="SM00485"/>
    </source>
</evidence>
<dbReference type="Pfam" id="PF00867">
    <property type="entry name" value="XPG_I"/>
    <property type="match status" value="1"/>
</dbReference>
<keyword evidence="3" id="KW-0255">Endonuclease</keyword>
<dbReference type="InterPro" id="IPR029060">
    <property type="entry name" value="PIN-like_dom_sf"/>
</dbReference>